<dbReference type="EMBL" id="JAINUG010000048">
    <property type="protein sequence ID" value="KAJ8405521.1"/>
    <property type="molecule type" value="Genomic_DNA"/>
</dbReference>
<dbReference type="InterPro" id="IPR039986">
    <property type="entry name" value="CFAP210"/>
</dbReference>
<feature type="domain" description="Trichohyalin-plectin-homology" evidence="3">
    <location>
        <begin position="13"/>
        <end position="303"/>
    </location>
</feature>
<gene>
    <name evidence="4" type="ORF">AAFF_G00319940</name>
</gene>
<evidence type="ECO:0000256" key="1">
    <source>
        <dbReference type="ARBA" id="ARBA00023054"/>
    </source>
</evidence>
<keyword evidence="1 2" id="KW-0175">Coiled coil</keyword>
<dbReference type="Pfam" id="PF13868">
    <property type="entry name" value="TPH"/>
    <property type="match status" value="1"/>
</dbReference>
<name>A0AAD7WQC2_9TELE</name>
<keyword evidence="5" id="KW-1185">Reference proteome</keyword>
<evidence type="ECO:0000259" key="3">
    <source>
        <dbReference type="Pfam" id="PF13868"/>
    </source>
</evidence>
<evidence type="ECO:0000313" key="5">
    <source>
        <dbReference type="Proteomes" id="UP001221898"/>
    </source>
</evidence>
<feature type="coiled-coil region" evidence="2">
    <location>
        <begin position="51"/>
        <end position="123"/>
    </location>
</feature>
<dbReference type="PANTHER" id="PTHR28663">
    <property type="entry name" value="COILED-COIL DOMAIN-CONTAINING PROTEIN 173"/>
    <property type="match status" value="1"/>
</dbReference>
<reference evidence="4" key="1">
    <citation type="journal article" date="2023" name="Science">
        <title>Genome structures resolve the early diversification of teleost fishes.</title>
        <authorList>
            <person name="Parey E."/>
            <person name="Louis A."/>
            <person name="Montfort J."/>
            <person name="Bouchez O."/>
            <person name="Roques C."/>
            <person name="Iampietro C."/>
            <person name="Lluch J."/>
            <person name="Castinel A."/>
            <person name="Donnadieu C."/>
            <person name="Desvignes T."/>
            <person name="Floi Bucao C."/>
            <person name="Jouanno E."/>
            <person name="Wen M."/>
            <person name="Mejri S."/>
            <person name="Dirks R."/>
            <person name="Jansen H."/>
            <person name="Henkel C."/>
            <person name="Chen W.J."/>
            <person name="Zahm M."/>
            <person name="Cabau C."/>
            <person name="Klopp C."/>
            <person name="Thompson A.W."/>
            <person name="Robinson-Rechavi M."/>
            <person name="Braasch I."/>
            <person name="Lecointre G."/>
            <person name="Bobe J."/>
            <person name="Postlethwait J.H."/>
            <person name="Berthelot C."/>
            <person name="Roest Crollius H."/>
            <person name="Guiguen Y."/>
        </authorList>
    </citation>
    <scope>NUCLEOTIDE SEQUENCE</scope>
    <source>
        <strain evidence="4">NC1722</strain>
    </source>
</reference>
<protein>
    <recommendedName>
        <fullName evidence="3">Trichohyalin-plectin-homology domain-containing protein</fullName>
    </recommendedName>
</protein>
<evidence type="ECO:0000313" key="4">
    <source>
        <dbReference type="EMBL" id="KAJ8405521.1"/>
    </source>
</evidence>
<sequence>MNIIDEIKCKWMKGLAQDRDNTRKRQVESKAVGDYVRQQMMEHEFMRKQRKLDKEREMEDCRRIREQYDREKRLRKQQEEVKKMDARKAHMEHLSTMNTIRVLESQKQEMEEERRRFFENEREQMITGKKEKKTERRRVAQRYKEMVVGKLATEMQEKASKEEKLNAKILAESTAKCEAKLDCERNENNEKNMAMLTAITKHREYKRREQEMMAKGEEQSARDILNAGKEDDRFHWEMQQLKAEEKEEKRGYMDNTLRIQMAERRVKSRLLQKERMDYDNKYAELIGEEEDQFQHYTTGVISAAKEANRNTLPLLRAANKGRWCGVGPITGGMRTDYLAPSANYDKIPNYVSTTVQDLQKLYGAANDQPAARRLDFIW</sequence>
<dbReference type="AlphaFoldDB" id="A0AAD7WQC2"/>
<dbReference type="InterPro" id="IPR043597">
    <property type="entry name" value="TPH_dom"/>
</dbReference>
<dbReference type="Proteomes" id="UP001221898">
    <property type="component" value="Unassembled WGS sequence"/>
</dbReference>
<proteinExistence type="predicted"/>
<dbReference type="PANTHER" id="PTHR28663:SF1">
    <property type="entry name" value="CILIA- AND FLAGELLA- ASSOCIATED PROTEIN 210"/>
    <property type="match status" value="1"/>
</dbReference>
<comment type="caution">
    <text evidence="4">The sequence shown here is derived from an EMBL/GenBank/DDBJ whole genome shotgun (WGS) entry which is preliminary data.</text>
</comment>
<accession>A0AAD7WQC2</accession>
<dbReference type="GO" id="GO:0005879">
    <property type="term" value="C:axonemal microtubule"/>
    <property type="evidence" value="ECO:0007669"/>
    <property type="project" value="TreeGrafter"/>
</dbReference>
<evidence type="ECO:0000256" key="2">
    <source>
        <dbReference type="SAM" id="Coils"/>
    </source>
</evidence>
<organism evidence="4 5">
    <name type="scientific">Aldrovandia affinis</name>
    <dbReference type="NCBI Taxonomy" id="143900"/>
    <lineage>
        <taxon>Eukaryota</taxon>
        <taxon>Metazoa</taxon>
        <taxon>Chordata</taxon>
        <taxon>Craniata</taxon>
        <taxon>Vertebrata</taxon>
        <taxon>Euteleostomi</taxon>
        <taxon>Actinopterygii</taxon>
        <taxon>Neopterygii</taxon>
        <taxon>Teleostei</taxon>
        <taxon>Notacanthiformes</taxon>
        <taxon>Halosauridae</taxon>
        <taxon>Aldrovandia</taxon>
    </lineage>
</organism>